<comment type="caution">
    <text evidence="1">The sequence shown here is derived from an EMBL/GenBank/DDBJ whole genome shotgun (WGS) entry which is preliminary data.</text>
</comment>
<dbReference type="AlphaFoldDB" id="A0A2R6P1Z1"/>
<protein>
    <submittedName>
        <fullName evidence="1">Uncharacterized protein</fullName>
    </submittedName>
</protein>
<evidence type="ECO:0000313" key="1">
    <source>
        <dbReference type="EMBL" id="PSR83800.1"/>
    </source>
</evidence>
<keyword evidence="2" id="KW-1185">Reference proteome</keyword>
<name>A0A2R6P1Z1_9APHY</name>
<sequence>MPTIWSSGWRLVYDPAAPVSAGSLSRLGHGRHARQFCDPAKLNLPKHSSYATATISICTALQAILGFSLGNVTYWDSTIQMSLCQHGTPRTSLSIHVAGQLRSQVLVTEIIGKTQLGTTFDPAHTHRASLTSQPPTLLFARGDCILDSVWGLRHYRLDARGFVQGDWLSSRPV</sequence>
<organism evidence="1 2">
    <name type="scientific">Hermanssonia centrifuga</name>
    <dbReference type="NCBI Taxonomy" id="98765"/>
    <lineage>
        <taxon>Eukaryota</taxon>
        <taxon>Fungi</taxon>
        <taxon>Dikarya</taxon>
        <taxon>Basidiomycota</taxon>
        <taxon>Agaricomycotina</taxon>
        <taxon>Agaricomycetes</taxon>
        <taxon>Polyporales</taxon>
        <taxon>Meruliaceae</taxon>
        <taxon>Hermanssonia</taxon>
    </lineage>
</organism>
<dbReference type="EMBL" id="MLYV02000551">
    <property type="protein sequence ID" value="PSR83800.1"/>
    <property type="molecule type" value="Genomic_DNA"/>
</dbReference>
<gene>
    <name evidence="1" type="ORF">PHLCEN_2v5614</name>
</gene>
<reference evidence="1 2" key="1">
    <citation type="submission" date="2018-02" db="EMBL/GenBank/DDBJ databases">
        <title>Genome sequence of the basidiomycete white-rot fungus Phlebia centrifuga.</title>
        <authorList>
            <person name="Granchi Z."/>
            <person name="Peng M."/>
            <person name="de Vries R.P."/>
            <person name="Hilden K."/>
            <person name="Makela M.R."/>
            <person name="Grigoriev I."/>
            <person name="Riley R."/>
        </authorList>
    </citation>
    <scope>NUCLEOTIDE SEQUENCE [LARGE SCALE GENOMIC DNA]</scope>
    <source>
        <strain evidence="1 2">FBCC195</strain>
    </source>
</reference>
<accession>A0A2R6P1Z1</accession>
<dbReference type="Proteomes" id="UP000186601">
    <property type="component" value="Unassembled WGS sequence"/>
</dbReference>
<proteinExistence type="predicted"/>
<evidence type="ECO:0000313" key="2">
    <source>
        <dbReference type="Proteomes" id="UP000186601"/>
    </source>
</evidence>